<dbReference type="InterPro" id="IPR009199">
    <property type="entry name" value="PhoPQ-act_pathogen-rel_PqaA"/>
</dbReference>
<reference evidence="1" key="1">
    <citation type="submission" date="2021-02" db="EMBL/GenBank/DDBJ databases">
        <authorList>
            <person name="Nowell W R."/>
        </authorList>
    </citation>
    <scope>NUCLEOTIDE SEQUENCE</scope>
</reference>
<sequence length="340" mass="38538">MYSETQYIIEKNTSNDIIHNDSISFIKYFLNMVIEKFLFPAPNPSHYTLTSHKEHLFWLPSDSNSTKIPSIPCMLYSSSREVHFFIIWCHGNGCDIGSMDMTLTLLSRRLRAHVLIFEYPAYGLLKGITSSPTQASINNHAQHAYSFVRDTLKWPTNRIIIYGHSIGSGAACHLASSQPVGALILQSAYTSINNLLREKIGILSFMVTNSFWDNYEAMKHITCPILFIHGQRDMLIPSHHSQRLFDSLNLIDKKQLILLPNDDHNSISDSTILIHVESFLNQYLQPATEPLPRIEIDPVLREPSPINLNSKSSLFSSLFCRSNNATRSTLTSFSAKCSDE</sequence>
<dbReference type="EMBL" id="CAJNOH010000043">
    <property type="protein sequence ID" value="CAF0801428.1"/>
    <property type="molecule type" value="Genomic_DNA"/>
</dbReference>
<proteinExistence type="predicted"/>
<evidence type="ECO:0000313" key="1">
    <source>
        <dbReference type="EMBL" id="CAF0801428.1"/>
    </source>
</evidence>
<dbReference type="PANTHER" id="PTHR12277">
    <property type="entry name" value="ALPHA/BETA HYDROLASE DOMAIN-CONTAINING PROTEIN"/>
    <property type="match status" value="1"/>
</dbReference>
<dbReference type="SUPFAM" id="SSF53474">
    <property type="entry name" value="alpha/beta-Hydrolases"/>
    <property type="match status" value="1"/>
</dbReference>
<gene>
    <name evidence="1" type="ORF">PYM288_LOCUS4627</name>
</gene>
<evidence type="ECO:0000313" key="2">
    <source>
        <dbReference type="Proteomes" id="UP000663854"/>
    </source>
</evidence>
<organism evidence="1 2">
    <name type="scientific">Rotaria sordida</name>
    <dbReference type="NCBI Taxonomy" id="392033"/>
    <lineage>
        <taxon>Eukaryota</taxon>
        <taxon>Metazoa</taxon>
        <taxon>Spiralia</taxon>
        <taxon>Gnathifera</taxon>
        <taxon>Rotifera</taxon>
        <taxon>Eurotatoria</taxon>
        <taxon>Bdelloidea</taxon>
        <taxon>Philodinida</taxon>
        <taxon>Philodinidae</taxon>
        <taxon>Rotaria</taxon>
    </lineage>
</organism>
<dbReference type="PANTHER" id="PTHR12277:SF81">
    <property type="entry name" value="PROTEIN ABHD13"/>
    <property type="match status" value="1"/>
</dbReference>
<dbReference type="InterPro" id="IPR029058">
    <property type="entry name" value="AB_hydrolase_fold"/>
</dbReference>
<dbReference type="AlphaFoldDB" id="A0A813SZL0"/>
<comment type="caution">
    <text evidence="1">The sequence shown here is derived from an EMBL/GenBank/DDBJ whole genome shotgun (WGS) entry which is preliminary data.</text>
</comment>
<dbReference type="Gene3D" id="3.40.50.1820">
    <property type="entry name" value="alpha/beta hydrolase"/>
    <property type="match status" value="1"/>
</dbReference>
<protein>
    <submittedName>
        <fullName evidence="1">Uncharacterized protein</fullName>
    </submittedName>
</protein>
<accession>A0A813SZL0</accession>
<name>A0A813SZL0_9BILA</name>
<dbReference type="Pfam" id="PF10142">
    <property type="entry name" value="PhoPQ_related"/>
    <property type="match status" value="1"/>
</dbReference>
<dbReference type="Proteomes" id="UP000663854">
    <property type="component" value="Unassembled WGS sequence"/>
</dbReference>